<comment type="caution">
    <text evidence="1">The sequence shown here is derived from an EMBL/GenBank/DDBJ whole genome shotgun (WGS) entry which is preliminary data.</text>
</comment>
<sequence>MFFFFSRALPKGTKRCESALHDRSNLSATRSAISGLENTLTPTRLSRASQIVPTVMLNLVLLLWIAIHVFTVNCKDLSSCQNDDCLRALSKYIAISSTSALTFCADRVATITSVRLPIPTDLARCGTSSLKINSACNCLMPTGISGTPSTELAGATVTVTETVVLLPTSTASLIKPKVFIVSLFTPEAAVWIEPLSLKINAASTVSALIHSRSFDLSSTYFLIAGIAGVNPECGTLGSVNFAKYLVQVGLSYEIDMRELPSNYSSGYVPLGASNPGQYPLFLYGTEVFELNSGLRDRAFTLAASRTLTDSADARAYRSRYPDSPANLPPRVIKGDTTTSDVFFHGKLLGDTFAQYTSLLTNGSGRYCMTAQEDNAILEAMLRGALANLVDFARIVSMRTGSNFDRPPPGITAAQELFHVQQGGFDISIQNIYVAGRPIVDDIIENWDSAYANGIPTTHYIGDILGSIKNQAFAPDIGSLYFQEG</sequence>
<gene>
    <name evidence="1" type="ORF">PVAG01_02313</name>
</gene>
<dbReference type="InterPro" id="IPR009486">
    <property type="entry name" value="Pur_nuclsid_perm"/>
</dbReference>
<name>A0ABR4PQ95_9HELO</name>
<dbReference type="Pfam" id="PF06516">
    <property type="entry name" value="NUP"/>
    <property type="match status" value="1"/>
</dbReference>
<dbReference type="EMBL" id="JBFCZG010000002">
    <property type="protein sequence ID" value="KAL3425522.1"/>
    <property type="molecule type" value="Genomic_DNA"/>
</dbReference>
<evidence type="ECO:0008006" key="3">
    <source>
        <dbReference type="Google" id="ProtNLM"/>
    </source>
</evidence>
<dbReference type="PANTHER" id="PTHR38643">
    <property type="entry name" value="PURINE NUCLEOSIDE PERMEASE C285.05-RELATED"/>
    <property type="match status" value="1"/>
</dbReference>
<reference evidence="1 2" key="1">
    <citation type="submission" date="2024-06" db="EMBL/GenBank/DDBJ databases">
        <title>Complete genome of Phlyctema vagabunda strain 19-DSS-EL-015.</title>
        <authorList>
            <person name="Fiorenzani C."/>
        </authorList>
    </citation>
    <scope>NUCLEOTIDE SEQUENCE [LARGE SCALE GENOMIC DNA]</scope>
    <source>
        <strain evidence="1 2">19-DSS-EL-015</strain>
    </source>
</reference>
<protein>
    <recommendedName>
        <fullName evidence="3">Purine nucleoside permease</fullName>
    </recommendedName>
</protein>
<evidence type="ECO:0000313" key="1">
    <source>
        <dbReference type="EMBL" id="KAL3425522.1"/>
    </source>
</evidence>
<accession>A0ABR4PQ95</accession>
<evidence type="ECO:0000313" key="2">
    <source>
        <dbReference type="Proteomes" id="UP001629113"/>
    </source>
</evidence>
<dbReference type="PANTHER" id="PTHR38643:SF1">
    <property type="entry name" value="PURINE NUCLEOSIDE PERMEASE C285.05-RELATED"/>
    <property type="match status" value="1"/>
</dbReference>
<organism evidence="1 2">
    <name type="scientific">Phlyctema vagabunda</name>
    <dbReference type="NCBI Taxonomy" id="108571"/>
    <lineage>
        <taxon>Eukaryota</taxon>
        <taxon>Fungi</taxon>
        <taxon>Dikarya</taxon>
        <taxon>Ascomycota</taxon>
        <taxon>Pezizomycotina</taxon>
        <taxon>Leotiomycetes</taxon>
        <taxon>Helotiales</taxon>
        <taxon>Dermateaceae</taxon>
        <taxon>Phlyctema</taxon>
    </lineage>
</organism>
<proteinExistence type="predicted"/>
<keyword evidence="2" id="KW-1185">Reference proteome</keyword>
<dbReference type="Proteomes" id="UP001629113">
    <property type="component" value="Unassembled WGS sequence"/>
</dbReference>